<organism evidence="1 2">
    <name type="scientific">Piloderma croceum (strain F 1598)</name>
    <dbReference type="NCBI Taxonomy" id="765440"/>
    <lineage>
        <taxon>Eukaryota</taxon>
        <taxon>Fungi</taxon>
        <taxon>Dikarya</taxon>
        <taxon>Basidiomycota</taxon>
        <taxon>Agaricomycotina</taxon>
        <taxon>Agaricomycetes</taxon>
        <taxon>Agaricomycetidae</taxon>
        <taxon>Atheliales</taxon>
        <taxon>Atheliaceae</taxon>
        <taxon>Piloderma</taxon>
    </lineage>
</organism>
<gene>
    <name evidence="1" type="ORF">PILCRDRAFT_196045</name>
</gene>
<name>A0A0C3BTA5_PILCF</name>
<dbReference type="Proteomes" id="UP000054166">
    <property type="component" value="Unassembled WGS sequence"/>
</dbReference>
<reference evidence="2" key="2">
    <citation type="submission" date="2015-01" db="EMBL/GenBank/DDBJ databases">
        <title>Evolutionary Origins and Diversification of the Mycorrhizal Mutualists.</title>
        <authorList>
            <consortium name="DOE Joint Genome Institute"/>
            <consortium name="Mycorrhizal Genomics Consortium"/>
            <person name="Kohler A."/>
            <person name="Kuo A."/>
            <person name="Nagy L.G."/>
            <person name="Floudas D."/>
            <person name="Copeland A."/>
            <person name="Barry K.W."/>
            <person name="Cichocki N."/>
            <person name="Veneault-Fourrey C."/>
            <person name="LaButti K."/>
            <person name="Lindquist E.A."/>
            <person name="Lipzen A."/>
            <person name="Lundell T."/>
            <person name="Morin E."/>
            <person name="Murat C."/>
            <person name="Riley R."/>
            <person name="Ohm R."/>
            <person name="Sun H."/>
            <person name="Tunlid A."/>
            <person name="Henrissat B."/>
            <person name="Grigoriev I.V."/>
            <person name="Hibbett D.S."/>
            <person name="Martin F."/>
        </authorList>
    </citation>
    <scope>NUCLEOTIDE SEQUENCE [LARGE SCALE GENOMIC DNA]</scope>
    <source>
        <strain evidence="2">F 1598</strain>
    </source>
</reference>
<sequence length="79" mass="9290">MGLDFRLGRLDSRDFQAQRKRIYTLCAAVRSRAVYTPILCLVLLSKLSMYYLHQIFNPYKVRNERHAPWICEDDAVVIA</sequence>
<proteinExistence type="predicted"/>
<dbReference type="EMBL" id="KN832974">
    <property type="protein sequence ID" value="KIM89773.1"/>
    <property type="molecule type" value="Genomic_DNA"/>
</dbReference>
<evidence type="ECO:0000313" key="2">
    <source>
        <dbReference type="Proteomes" id="UP000054166"/>
    </source>
</evidence>
<reference evidence="1 2" key="1">
    <citation type="submission" date="2014-04" db="EMBL/GenBank/DDBJ databases">
        <authorList>
            <consortium name="DOE Joint Genome Institute"/>
            <person name="Kuo A."/>
            <person name="Tarkka M."/>
            <person name="Buscot F."/>
            <person name="Kohler A."/>
            <person name="Nagy L.G."/>
            <person name="Floudas D."/>
            <person name="Copeland A."/>
            <person name="Barry K.W."/>
            <person name="Cichocki N."/>
            <person name="Veneault-Fourrey C."/>
            <person name="LaButti K."/>
            <person name="Lindquist E.A."/>
            <person name="Lipzen A."/>
            <person name="Lundell T."/>
            <person name="Morin E."/>
            <person name="Murat C."/>
            <person name="Sun H."/>
            <person name="Tunlid A."/>
            <person name="Henrissat B."/>
            <person name="Grigoriev I.V."/>
            <person name="Hibbett D.S."/>
            <person name="Martin F."/>
            <person name="Nordberg H.P."/>
            <person name="Cantor M.N."/>
            <person name="Hua S.X."/>
        </authorList>
    </citation>
    <scope>NUCLEOTIDE SEQUENCE [LARGE SCALE GENOMIC DNA]</scope>
    <source>
        <strain evidence="1 2">F 1598</strain>
    </source>
</reference>
<dbReference type="AlphaFoldDB" id="A0A0C3BTA5"/>
<accession>A0A0C3BTA5</accession>
<evidence type="ECO:0000313" key="1">
    <source>
        <dbReference type="EMBL" id="KIM89773.1"/>
    </source>
</evidence>
<dbReference type="InParanoid" id="A0A0C3BTA5"/>
<dbReference type="HOGENOM" id="CLU_2606837_0_0_1"/>
<protein>
    <submittedName>
        <fullName evidence="1">Uncharacterized protein</fullName>
    </submittedName>
</protein>
<keyword evidence="2" id="KW-1185">Reference proteome</keyword>